<reference evidence="2" key="1">
    <citation type="submission" date="2021-08" db="EMBL/GenBank/DDBJ databases">
        <authorList>
            <person name="Misof B."/>
            <person name="Oliver O."/>
            <person name="Podsiadlowski L."/>
            <person name="Donath A."/>
            <person name="Peters R."/>
            <person name="Mayer C."/>
            <person name="Rust J."/>
            <person name="Gunkel S."/>
            <person name="Lesny P."/>
            <person name="Martin S."/>
            <person name="Oeyen J.P."/>
            <person name="Petersen M."/>
            <person name="Panagiotis P."/>
            <person name="Wilbrandt J."/>
            <person name="Tanja T."/>
        </authorList>
    </citation>
    <scope>NUCLEOTIDE SEQUENCE</scope>
    <source>
        <strain evidence="2">GBR_01_08_01A</strain>
        <tissue evidence="2">Thorax + abdomen</tissue>
    </source>
</reference>
<keyword evidence="3" id="KW-1185">Reference proteome</keyword>
<dbReference type="AlphaFoldDB" id="A0AAD9RCH9"/>
<keyword evidence="1" id="KW-0472">Membrane</keyword>
<evidence type="ECO:0000256" key="1">
    <source>
        <dbReference type="SAM" id="Phobius"/>
    </source>
</evidence>
<sequence>MHSKRCVFPRVHTIAHLPMSFGLVSAIALTLSLSLTLGVSSASKRYSRLANCVGDASKLLGGKNWRIVG</sequence>
<reference evidence="2" key="2">
    <citation type="journal article" date="2023" name="Commun. Biol.">
        <title>Intrasexual cuticular hydrocarbon dimorphism in a wasp sheds light on hydrocarbon biosynthesis genes in Hymenoptera.</title>
        <authorList>
            <person name="Moris V.C."/>
            <person name="Podsiadlowski L."/>
            <person name="Martin S."/>
            <person name="Oeyen J.P."/>
            <person name="Donath A."/>
            <person name="Petersen M."/>
            <person name="Wilbrandt J."/>
            <person name="Misof B."/>
            <person name="Liedtke D."/>
            <person name="Thamm M."/>
            <person name="Scheiner R."/>
            <person name="Schmitt T."/>
            <person name="Niehuis O."/>
        </authorList>
    </citation>
    <scope>NUCLEOTIDE SEQUENCE</scope>
    <source>
        <strain evidence="2">GBR_01_08_01A</strain>
    </source>
</reference>
<protein>
    <submittedName>
        <fullName evidence="2">Uncharacterized protein</fullName>
    </submittedName>
</protein>
<accession>A0AAD9RCH9</accession>
<dbReference type="Proteomes" id="UP001258017">
    <property type="component" value="Unassembled WGS sequence"/>
</dbReference>
<gene>
    <name evidence="2" type="ORF">KPH14_003373</name>
</gene>
<keyword evidence="1" id="KW-1133">Transmembrane helix</keyword>
<evidence type="ECO:0000313" key="2">
    <source>
        <dbReference type="EMBL" id="KAK2577227.1"/>
    </source>
</evidence>
<name>A0AAD9RCH9_9HYME</name>
<proteinExistence type="predicted"/>
<organism evidence="2 3">
    <name type="scientific">Odynerus spinipes</name>
    <dbReference type="NCBI Taxonomy" id="1348599"/>
    <lineage>
        <taxon>Eukaryota</taxon>
        <taxon>Metazoa</taxon>
        <taxon>Ecdysozoa</taxon>
        <taxon>Arthropoda</taxon>
        <taxon>Hexapoda</taxon>
        <taxon>Insecta</taxon>
        <taxon>Pterygota</taxon>
        <taxon>Neoptera</taxon>
        <taxon>Endopterygota</taxon>
        <taxon>Hymenoptera</taxon>
        <taxon>Apocrita</taxon>
        <taxon>Aculeata</taxon>
        <taxon>Vespoidea</taxon>
        <taxon>Vespidae</taxon>
        <taxon>Eumeninae</taxon>
        <taxon>Odynerus</taxon>
    </lineage>
</organism>
<evidence type="ECO:0000313" key="3">
    <source>
        <dbReference type="Proteomes" id="UP001258017"/>
    </source>
</evidence>
<comment type="caution">
    <text evidence="2">The sequence shown here is derived from an EMBL/GenBank/DDBJ whole genome shotgun (WGS) entry which is preliminary data.</text>
</comment>
<dbReference type="EMBL" id="JAIFRP010004357">
    <property type="protein sequence ID" value="KAK2577227.1"/>
    <property type="molecule type" value="Genomic_DNA"/>
</dbReference>
<feature type="transmembrane region" description="Helical" evidence="1">
    <location>
        <begin position="20"/>
        <end position="39"/>
    </location>
</feature>
<keyword evidence="1" id="KW-0812">Transmembrane</keyword>